<keyword evidence="2" id="KW-0472">Membrane</keyword>
<keyword evidence="4" id="KW-1185">Reference proteome</keyword>
<evidence type="ECO:0000256" key="1">
    <source>
        <dbReference type="SAM" id="MobiDB-lite"/>
    </source>
</evidence>
<proteinExistence type="predicted"/>
<evidence type="ECO:0008006" key="5">
    <source>
        <dbReference type="Google" id="ProtNLM"/>
    </source>
</evidence>
<keyword evidence="2" id="KW-1133">Transmembrane helix</keyword>
<protein>
    <recommendedName>
        <fullName evidence="5">Prepilin-type N-terminal cleavage/methylation domain-containing protein</fullName>
    </recommendedName>
</protein>
<evidence type="ECO:0000313" key="3">
    <source>
        <dbReference type="EMBL" id="TVM19541.1"/>
    </source>
</evidence>
<dbReference type="OrthoDB" id="5472281at2"/>
<dbReference type="NCBIfam" id="TIGR02532">
    <property type="entry name" value="IV_pilin_GFxxxE"/>
    <property type="match status" value="1"/>
</dbReference>
<dbReference type="Proteomes" id="UP000448292">
    <property type="component" value="Unassembled WGS sequence"/>
</dbReference>
<feature type="transmembrane region" description="Helical" evidence="2">
    <location>
        <begin position="178"/>
        <end position="200"/>
    </location>
</feature>
<dbReference type="InterPro" id="IPR012902">
    <property type="entry name" value="N_methyl_site"/>
</dbReference>
<keyword evidence="2" id="KW-0812">Transmembrane</keyword>
<dbReference type="SUPFAM" id="SSF54523">
    <property type="entry name" value="Pili subunits"/>
    <property type="match status" value="1"/>
</dbReference>
<gene>
    <name evidence="3" type="ORF">DPQ33_02975</name>
</gene>
<reference evidence="3 4" key="1">
    <citation type="submission" date="2018-06" db="EMBL/GenBank/DDBJ databases">
        <title>Complete genome of Desulfovibrio indonesiensis P37SLT.</title>
        <authorList>
            <person name="Crispim J.S."/>
            <person name="Vidigal P.M.P."/>
            <person name="Silva L.C.F."/>
            <person name="Laguardia C.N."/>
            <person name="Araujo L.C."/>
            <person name="Dias R.S."/>
            <person name="Sousa M.P."/>
            <person name="Paula S.O."/>
            <person name="Silva C."/>
        </authorList>
    </citation>
    <scope>NUCLEOTIDE SEQUENCE [LARGE SCALE GENOMIC DNA]</scope>
    <source>
        <strain evidence="3 4">P37SLT</strain>
    </source>
</reference>
<evidence type="ECO:0000313" key="4">
    <source>
        <dbReference type="Proteomes" id="UP000448292"/>
    </source>
</evidence>
<sequence length="329" mass="35472">MRAFQRCGPGARLGVRVLRLGPRAFPPGAWNHQGEQLLDHFSGGRGFPSAVRPDYPGRAGACAVCGVHAAVVDSSPAQTGVCRGARPVHGRALPPQAGPPRLSRRTGGYSGVSGARRRQRRRHPEHRPCFRNAPGDCRPCGQRLDNRPLSRGRPPQMHGRGQTRMNRHSRPLQRDPRAGFTMVEFVATLLVLAVLAAFIIPKANPAESTAANDINVLRAHIRYVQLRAMGDVVPWGLDIDAGSYSLEINGAVATAADRQRLPGVNTITHAFETDGLSVTPVRIAFDSRGRPVNPDTRDVLNSDQTITASMSGGDAPSPIVITRQTGFLQ</sequence>
<comment type="caution">
    <text evidence="3">The sequence shown here is derived from an EMBL/GenBank/DDBJ whole genome shotgun (WGS) entry which is preliminary data.</text>
</comment>
<feature type="compositionally biased region" description="Basic residues" evidence="1">
    <location>
        <begin position="115"/>
        <end position="125"/>
    </location>
</feature>
<name>A0A7M3MJP8_9BACT</name>
<organism evidence="3 4">
    <name type="scientific">Oceanidesulfovibrio indonesiensis</name>
    <dbReference type="NCBI Taxonomy" id="54767"/>
    <lineage>
        <taxon>Bacteria</taxon>
        <taxon>Pseudomonadati</taxon>
        <taxon>Thermodesulfobacteriota</taxon>
        <taxon>Desulfovibrionia</taxon>
        <taxon>Desulfovibrionales</taxon>
        <taxon>Desulfovibrionaceae</taxon>
        <taxon>Oceanidesulfovibrio</taxon>
    </lineage>
</organism>
<evidence type="ECO:0000256" key="2">
    <source>
        <dbReference type="SAM" id="Phobius"/>
    </source>
</evidence>
<dbReference type="AlphaFoldDB" id="A0A7M3MJP8"/>
<feature type="region of interest" description="Disordered" evidence="1">
    <location>
        <begin position="88"/>
        <end position="174"/>
    </location>
</feature>
<dbReference type="InterPro" id="IPR045584">
    <property type="entry name" value="Pilin-like"/>
</dbReference>
<dbReference type="EMBL" id="QMIE01000002">
    <property type="protein sequence ID" value="TVM19541.1"/>
    <property type="molecule type" value="Genomic_DNA"/>
</dbReference>
<accession>A0A7M3MJP8</accession>